<evidence type="ECO:0000256" key="5">
    <source>
        <dbReference type="ARBA" id="ARBA00023136"/>
    </source>
</evidence>
<feature type="transmembrane region" description="Helical" evidence="6">
    <location>
        <begin position="221"/>
        <end position="245"/>
    </location>
</feature>
<feature type="transmembrane region" description="Helical" evidence="6">
    <location>
        <begin position="132"/>
        <end position="154"/>
    </location>
</feature>
<keyword evidence="2" id="KW-1003">Cell membrane</keyword>
<evidence type="ECO:0000256" key="2">
    <source>
        <dbReference type="ARBA" id="ARBA00022475"/>
    </source>
</evidence>
<protein>
    <submittedName>
        <fullName evidence="8">EamA-like transporter family protein</fullName>
    </submittedName>
</protein>
<evidence type="ECO:0000313" key="8">
    <source>
        <dbReference type="EMBL" id="PVX58060.1"/>
    </source>
</evidence>
<comment type="caution">
    <text evidence="8">The sequence shown here is derived from an EMBL/GenBank/DDBJ whole genome shotgun (WGS) entry which is preliminary data.</text>
</comment>
<keyword evidence="4 6" id="KW-1133">Transmembrane helix</keyword>
<evidence type="ECO:0000256" key="4">
    <source>
        <dbReference type="ARBA" id="ARBA00022989"/>
    </source>
</evidence>
<evidence type="ECO:0000256" key="1">
    <source>
        <dbReference type="ARBA" id="ARBA00004651"/>
    </source>
</evidence>
<dbReference type="EMBL" id="QENY01000003">
    <property type="protein sequence ID" value="PVX58060.1"/>
    <property type="molecule type" value="Genomic_DNA"/>
</dbReference>
<keyword evidence="3 6" id="KW-0812">Transmembrane</keyword>
<feature type="transmembrane region" description="Helical" evidence="6">
    <location>
        <begin position="160"/>
        <end position="179"/>
    </location>
</feature>
<gene>
    <name evidence="8" type="ORF">C7379_103186</name>
</gene>
<dbReference type="Pfam" id="PF00892">
    <property type="entry name" value="EamA"/>
    <property type="match status" value="2"/>
</dbReference>
<feature type="domain" description="EamA" evidence="7">
    <location>
        <begin position="15"/>
        <end position="147"/>
    </location>
</feature>
<dbReference type="AlphaFoldDB" id="A0A2U0UK78"/>
<feature type="transmembrane region" description="Helical" evidence="6">
    <location>
        <begin position="103"/>
        <end position="125"/>
    </location>
</feature>
<feature type="transmembrane region" description="Helical" evidence="6">
    <location>
        <begin position="76"/>
        <end position="97"/>
    </location>
</feature>
<evidence type="ECO:0000256" key="3">
    <source>
        <dbReference type="ARBA" id="ARBA00022692"/>
    </source>
</evidence>
<feature type="domain" description="EamA" evidence="7">
    <location>
        <begin position="161"/>
        <end position="299"/>
    </location>
</feature>
<dbReference type="InterPro" id="IPR050638">
    <property type="entry name" value="AA-Vitamin_Transporters"/>
</dbReference>
<organism evidence="8 9">
    <name type="scientific">Hallella colorans</name>
    <dbReference type="NCBI Taxonomy" id="1703337"/>
    <lineage>
        <taxon>Bacteria</taxon>
        <taxon>Pseudomonadati</taxon>
        <taxon>Bacteroidota</taxon>
        <taxon>Bacteroidia</taxon>
        <taxon>Bacteroidales</taxon>
        <taxon>Prevotellaceae</taxon>
        <taxon>Hallella</taxon>
    </lineage>
</organism>
<keyword evidence="9" id="KW-1185">Reference proteome</keyword>
<dbReference type="PANTHER" id="PTHR32322:SF18">
    <property type="entry name" value="S-ADENOSYLMETHIONINE_S-ADENOSYLHOMOCYSTEINE TRANSPORTER"/>
    <property type="match status" value="1"/>
</dbReference>
<dbReference type="SUPFAM" id="SSF103481">
    <property type="entry name" value="Multidrug resistance efflux transporter EmrE"/>
    <property type="match status" value="2"/>
</dbReference>
<dbReference type="Proteomes" id="UP000245870">
    <property type="component" value="Unassembled WGS sequence"/>
</dbReference>
<dbReference type="InterPro" id="IPR000620">
    <property type="entry name" value="EamA_dom"/>
</dbReference>
<feature type="transmembrane region" description="Helical" evidence="6">
    <location>
        <begin position="191"/>
        <end position="209"/>
    </location>
</feature>
<name>A0A2U0UK78_9BACT</name>
<accession>A0A2U0UK78</accession>
<dbReference type="InterPro" id="IPR037185">
    <property type="entry name" value="EmrE-like"/>
</dbReference>
<evidence type="ECO:0000259" key="7">
    <source>
        <dbReference type="Pfam" id="PF00892"/>
    </source>
</evidence>
<feature type="transmembrane region" description="Helical" evidence="6">
    <location>
        <begin position="12"/>
        <end position="32"/>
    </location>
</feature>
<sequence>MLNFVGMMEKTKIQGHTAVLLANIIFGLGVPVTKSLLEQWVSPMAYMATRCIGAAAIFWLISLFMPKENVERKDLLVIMMGGLLGFVISQTLTAWALNYTTPVYFSLIATLTPVATMVCAALFIGERMSKRGVVGVAVGIVGAMLMVLMGWQRGSGSNDLLGIGLAILSLLTWAVYLIVTRKVSVKYTAVTQMKWIFLVSTVAVLPFSWSDLLSAPLYSAAWQWSGMLEMGFIVVFATVAGYFAIPFAMRYLRATTVSVYTNLQPIVASAVAIAIGQDTLTWDKPTALVLVLLSAYIVTTRR</sequence>
<comment type="subcellular location">
    <subcellularLocation>
        <location evidence="1">Cell membrane</location>
        <topology evidence="1">Multi-pass membrane protein</topology>
    </subcellularLocation>
</comment>
<evidence type="ECO:0000313" key="9">
    <source>
        <dbReference type="Proteomes" id="UP000245870"/>
    </source>
</evidence>
<dbReference type="PANTHER" id="PTHR32322">
    <property type="entry name" value="INNER MEMBRANE TRANSPORTER"/>
    <property type="match status" value="1"/>
</dbReference>
<reference evidence="8 9" key="1">
    <citation type="submission" date="2018-05" db="EMBL/GenBank/DDBJ databases">
        <title>Genomic Encyclopedia of Type Strains, Phase IV (KMG-IV): sequencing the most valuable type-strain genomes for metagenomic binning, comparative biology and taxonomic classification.</title>
        <authorList>
            <person name="Goeker M."/>
        </authorList>
    </citation>
    <scope>NUCLEOTIDE SEQUENCE [LARGE SCALE GENOMIC DNA]</scope>
    <source>
        <strain evidence="8 9">DSM 100333</strain>
    </source>
</reference>
<keyword evidence="5 6" id="KW-0472">Membrane</keyword>
<proteinExistence type="predicted"/>
<evidence type="ECO:0000256" key="6">
    <source>
        <dbReference type="SAM" id="Phobius"/>
    </source>
</evidence>
<feature type="transmembrane region" description="Helical" evidence="6">
    <location>
        <begin position="44"/>
        <end position="64"/>
    </location>
</feature>
<dbReference type="GO" id="GO:0005886">
    <property type="term" value="C:plasma membrane"/>
    <property type="evidence" value="ECO:0007669"/>
    <property type="project" value="UniProtKB-SubCell"/>
</dbReference>